<proteinExistence type="predicted"/>
<evidence type="ECO:0000313" key="4">
    <source>
        <dbReference type="EMBL" id="KAF9446628.1"/>
    </source>
</evidence>
<evidence type="ECO:0000313" key="5">
    <source>
        <dbReference type="Proteomes" id="UP000807342"/>
    </source>
</evidence>
<gene>
    <name evidence="4" type="ORF">P691DRAFT_618776</name>
</gene>
<name>A0A9P5X870_9AGAR</name>
<protein>
    <submittedName>
        <fullName evidence="4">RCop c3</fullName>
    </submittedName>
</protein>
<evidence type="ECO:0000259" key="3">
    <source>
        <dbReference type="PROSITE" id="PS50102"/>
    </source>
</evidence>
<dbReference type="InterPro" id="IPR012677">
    <property type="entry name" value="Nucleotide-bd_a/b_plait_sf"/>
</dbReference>
<dbReference type="EMBL" id="MU151236">
    <property type="protein sequence ID" value="KAF9446628.1"/>
    <property type="molecule type" value="Genomic_DNA"/>
</dbReference>
<feature type="region of interest" description="Disordered" evidence="2">
    <location>
        <begin position="204"/>
        <end position="226"/>
    </location>
</feature>
<dbReference type="GO" id="GO:0003723">
    <property type="term" value="F:RNA binding"/>
    <property type="evidence" value="ECO:0007669"/>
    <property type="project" value="UniProtKB-UniRule"/>
</dbReference>
<dbReference type="PROSITE" id="PS50102">
    <property type="entry name" value="RRM"/>
    <property type="match status" value="1"/>
</dbReference>
<evidence type="ECO:0000256" key="2">
    <source>
        <dbReference type="SAM" id="MobiDB-lite"/>
    </source>
</evidence>
<accession>A0A9P5X870</accession>
<comment type="caution">
    <text evidence="4">The sequence shown here is derived from an EMBL/GenBank/DDBJ whole genome shotgun (WGS) entry which is preliminary data.</text>
</comment>
<keyword evidence="1" id="KW-0694">RNA-binding</keyword>
<feature type="non-terminal residue" evidence="4">
    <location>
        <position position="1"/>
    </location>
</feature>
<dbReference type="Proteomes" id="UP000807342">
    <property type="component" value="Unassembled WGS sequence"/>
</dbReference>
<feature type="domain" description="RRM" evidence="3">
    <location>
        <begin position="23"/>
        <end position="105"/>
    </location>
</feature>
<dbReference type="SUPFAM" id="SSF54928">
    <property type="entry name" value="RNA-binding domain, RBD"/>
    <property type="match status" value="1"/>
</dbReference>
<evidence type="ECO:0000256" key="1">
    <source>
        <dbReference type="PROSITE-ProRule" id="PRU00176"/>
    </source>
</evidence>
<dbReference type="Gene3D" id="3.30.70.330">
    <property type="match status" value="1"/>
</dbReference>
<feature type="compositionally biased region" description="Polar residues" evidence="2">
    <location>
        <begin position="171"/>
        <end position="181"/>
    </location>
</feature>
<dbReference type="OrthoDB" id="271725at2759"/>
<dbReference type="Pfam" id="PF00076">
    <property type="entry name" value="RRM_1"/>
    <property type="match status" value="1"/>
</dbReference>
<feature type="non-terminal residue" evidence="4">
    <location>
        <position position="335"/>
    </location>
</feature>
<dbReference type="InterPro" id="IPR035979">
    <property type="entry name" value="RBD_domain_sf"/>
</dbReference>
<dbReference type="InterPro" id="IPR000504">
    <property type="entry name" value="RRM_dom"/>
</dbReference>
<sequence length="335" mass="37487">DSKRDESDSFKRRMESLHDPMSTNLYMEGLPLSIDEPTLAALVSPHRISSSRFFQTRLSHPPRIIAFVRLETRVGAEEVIERLHGRMVRGWNDTGSRISVRFADTAEQRELRRADRAVKDGDTSASRLTIAQAALLNLRGQELRQAAKLSTLPVIGERRRQPATDHPYNDFPSNGIQLPNPQLTRPTFEVDYSLAPGRSLPAQRIQSPSTLVNPAHTQPYSRSASRNVDPSMTILLDGLRGNGGSFRGSNTAAYDHYPQQHNLSVQSPHYVPDDYSVRPPPVHARSGYTATEEFIMRAHAESRRRPAPLDLAMQARSRRENEVEAASVNIATGVR</sequence>
<organism evidence="4 5">
    <name type="scientific">Macrolepiota fuliginosa MF-IS2</name>
    <dbReference type="NCBI Taxonomy" id="1400762"/>
    <lineage>
        <taxon>Eukaryota</taxon>
        <taxon>Fungi</taxon>
        <taxon>Dikarya</taxon>
        <taxon>Basidiomycota</taxon>
        <taxon>Agaricomycotina</taxon>
        <taxon>Agaricomycetes</taxon>
        <taxon>Agaricomycetidae</taxon>
        <taxon>Agaricales</taxon>
        <taxon>Agaricineae</taxon>
        <taxon>Agaricaceae</taxon>
        <taxon>Macrolepiota</taxon>
    </lineage>
</organism>
<dbReference type="AlphaFoldDB" id="A0A9P5X870"/>
<reference evidence="4" key="1">
    <citation type="submission" date="2020-11" db="EMBL/GenBank/DDBJ databases">
        <authorList>
            <consortium name="DOE Joint Genome Institute"/>
            <person name="Ahrendt S."/>
            <person name="Riley R."/>
            <person name="Andreopoulos W."/>
            <person name="Labutti K."/>
            <person name="Pangilinan J."/>
            <person name="Ruiz-Duenas F.J."/>
            <person name="Barrasa J.M."/>
            <person name="Sanchez-Garcia M."/>
            <person name="Camarero S."/>
            <person name="Miyauchi S."/>
            <person name="Serrano A."/>
            <person name="Linde D."/>
            <person name="Babiker R."/>
            <person name="Drula E."/>
            <person name="Ayuso-Fernandez I."/>
            <person name="Pacheco R."/>
            <person name="Padilla G."/>
            <person name="Ferreira P."/>
            <person name="Barriuso J."/>
            <person name="Kellner H."/>
            <person name="Castanera R."/>
            <person name="Alfaro M."/>
            <person name="Ramirez L."/>
            <person name="Pisabarro A.G."/>
            <person name="Kuo A."/>
            <person name="Tritt A."/>
            <person name="Lipzen A."/>
            <person name="He G."/>
            <person name="Yan M."/>
            <person name="Ng V."/>
            <person name="Cullen D."/>
            <person name="Martin F."/>
            <person name="Rosso M.-N."/>
            <person name="Henrissat B."/>
            <person name="Hibbett D."/>
            <person name="Martinez A.T."/>
            <person name="Grigoriev I.V."/>
        </authorList>
    </citation>
    <scope>NUCLEOTIDE SEQUENCE</scope>
    <source>
        <strain evidence="4">MF-IS2</strain>
    </source>
</reference>
<keyword evidence="5" id="KW-1185">Reference proteome</keyword>
<feature type="region of interest" description="Disordered" evidence="2">
    <location>
        <begin position="161"/>
        <end position="181"/>
    </location>
</feature>